<sequence>MSEDAMVSFAVKKYDAQGFCKQDDMPMQLRMFGEVLDGMTVARRSRTTMLEMKVEMDLTL</sequence>
<organism evidence="1 2">
    <name type="scientific">Neophaeococcomyces mojaviensis</name>
    <dbReference type="NCBI Taxonomy" id="3383035"/>
    <lineage>
        <taxon>Eukaryota</taxon>
        <taxon>Fungi</taxon>
        <taxon>Dikarya</taxon>
        <taxon>Ascomycota</taxon>
        <taxon>Pezizomycotina</taxon>
        <taxon>Eurotiomycetes</taxon>
        <taxon>Chaetothyriomycetidae</taxon>
        <taxon>Chaetothyriales</taxon>
        <taxon>Chaetothyriales incertae sedis</taxon>
        <taxon>Neophaeococcomyces</taxon>
    </lineage>
</organism>
<evidence type="ECO:0000313" key="1">
    <source>
        <dbReference type="EMBL" id="KAJ9664201.1"/>
    </source>
</evidence>
<protein>
    <submittedName>
        <fullName evidence="1">Uncharacterized protein</fullName>
    </submittedName>
</protein>
<comment type="caution">
    <text evidence="1">The sequence shown here is derived from an EMBL/GenBank/DDBJ whole genome shotgun (WGS) entry which is preliminary data.</text>
</comment>
<accession>A0ACC3AK73</accession>
<evidence type="ECO:0000313" key="2">
    <source>
        <dbReference type="Proteomes" id="UP001172386"/>
    </source>
</evidence>
<reference evidence="1" key="1">
    <citation type="submission" date="2022-10" db="EMBL/GenBank/DDBJ databases">
        <title>Culturing micro-colonial fungi from biological soil crusts in the Mojave desert and describing Neophaeococcomyces mojavensis, and introducing the new genera and species Taxawa tesnikishii.</title>
        <authorList>
            <person name="Kurbessoian T."/>
            <person name="Stajich J.E."/>
        </authorList>
    </citation>
    <scope>NUCLEOTIDE SEQUENCE</scope>
    <source>
        <strain evidence="1">JES_112</strain>
    </source>
</reference>
<keyword evidence="2" id="KW-1185">Reference proteome</keyword>
<dbReference type="EMBL" id="JAPDRQ010000004">
    <property type="protein sequence ID" value="KAJ9664201.1"/>
    <property type="molecule type" value="Genomic_DNA"/>
</dbReference>
<dbReference type="Proteomes" id="UP001172386">
    <property type="component" value="Unassembled WGS sequence"/>
</dbReference>
<proteinExistence type="predicted"/>
<name>A0ACC3AK73_9EURO</name>
<gene>
    <name evidence="1" type="ORF">H2198_000419</name>
</gene>